<sequence>MKSVNQWWWRHRYDLYAPMYDALTKRVFRHARQRSLALADVEVGQKWLLLGCGSGQDLALVPEQVTVIAADLSWPMLCKARAYQRGLLIQMNAERVGLASQSMDVVVLHLILAVVPNPGALLAEVCRILKPGGQVIIMDKLLVPGQQPSRWRRCFNPIAKVIATDLCLSLESFLESLPWTLESQQGVLAGGVFRAIKLQRQL</sequence>
<dbReference type="PANTHER" id="PTHR45036">
    <property type="entry name" value="METHYLTRANSFERASE LIKE 7B"/>
    <property type="match status" value="1"/>
</dbReference>
<comment type="caution">
    <text evidence="2">The sequence shown here is derived from an EMBL/GenBank/DDBJ whole genome shotgun (WGS) entry which is preliminary data.</text>
</comment>
<keyword evidence="3" id="KW-1185">Reference proteome</keyword>
<dbReference type="Proteomes" id="UP001589628">
    <property type="component" value="Unassembled WGS sequence"/>
</dbReference>
<evidence type="ECO:0000259" key="1">
    <source>
        <dbReference type="Pfam" id="PF08241"/>
    </source>
</evidence>
<gene>
    <name evidence="2" type="ORF">ACFFLH_14950</name>
</gene>
<evidence type="ECO:0000313" key="3">
    <source>
        <dbReference type="Proteomes" id="UP001589628"/>
    </source>
</evidence>
<accession>A0ABV5ZEK5</accession>
<protein>
    <submittedName>
        <fullName evidence="2">Class I SAM-dependent methyltransferase</fullName>
        <ecNumber evidence="2">2.1.1.-</ecNumber>
    </submittedName>
</protein>
<dbReference type="EMBL" id="JBHLZN010000006">
    <property type="protein sequence ID" value="MFB9887712.1"/>
    <property type="molecule type" value="Genomic_DNA"/>
</dbReference>
<name>A0ABV5ZEK5_9GAMM</name>
<reference evidence="2 3" key="1">
    <citation type="submission" date="2024-09" db="EMBL/GenBank/DDBJ databases">
        <authorList>
            <person name="Sun Q."/>
            <person name="Mori K."/>
        </authorList>
    </citation>
    <scope>NUCLEOTIDE SEQUENCE [LARGE SCALE GENOMIC DNA]</scope>
    <source>
        <strain evidence="2 3">ATCC 51285</strain>
    </source>
</reference>
<dbReference type="CDD" id="cd02440">
    <property type="entry name" value="AdoMet_MTases"/>
    <property type="match status" value="1"/>
</dbReference>
<proteinExistence type="predicted"/>
<organism evidence="2 3">
    <name type="scientific">Balneatrix alpica</name>
    <dbReference type="NCBI Taxonomy" id="75684"/>
    <lineage>
        <taxon>Bacteria</taxon>
        <taxon>Pseudomonadati</taxon>
        <taxon>Pseudomonadota</taxon>
        <taxon>Gammaproteobacteria</taxon>
        <taxon>Oceanospirillales</taxon>
        <taxon>Balneatrichaceae</taxon>
        <taxon>Balneatrix</taxon>
    </lineage>
</organism>
<dbReference type="SUPFAM" id="SSF53335">
    <property type="entry name" value="S-adenosyl-L-methionine-dependent methyltransferases"/>
    <property type="match status" value="1"/>
</dbReference>
<feature type="domain" description="Methyltransferase type 11" evidence="1">
    <location>
        <begin position="50"/>
        <end position="137"/>
    </location>
</feature>
<dbReference type="PANTHER" id="PTHR45036:SF1">
    <property type="entry name" value="METHYLTRANSFERASE LIKE 7A"/>
    <property type="match status" value="1"/>
</dbReference>
<dbReference type="Gene3D" id="3.40.50.150">
    <property type="entry name" value="Vaccinia Virus protein VP39"/>
    <property type="match status" value="1"/>
</dbReference>
<keyword evidence="2" id="KW-0489">Methyltransferase</keyword>
<dbReference type="GO" id="GO:0032259">
    <property type="term" value="P:methylation"/>
    <property type="evidence" value="ECO:0007669"/>
    <property type="project" value="UniProtKB-KW"/>
</dbReference>
<dbReference type="Pfam" id="PF08241">
    <property type="entry name" value="Methyltransf_11"/>
    <property type="match status" value="1"/>
</dbReference>
<dbReference type="InterPro" id="IPR052356">
    <property type="entry name" value="Thiol_S-MT"/>
</dbReference>
<keyword evidence="2" id="KW-0808">Transferase</keyword>
<dbReference type="RefSeq" id="WP_035461050.1">
    <property type="nucleotide sequence ID" value="NZ_JBHLZN010000006.1"/>
</dbReference>
<dbReference type="GO" id="GO:0008168">
    <property type="term" value="F:methyltransferase activity"/>
    <property type="evidence" value="ECO:0007669"/>
    <property type="project" value="UniProtKB-KW"/>
</dbReference>
<dbReference type="InterPro" id="IPR013216">
    <property type="entry name" value="Methyltransf_11"/>
</dbReference>
<dbReference type="EC" id="2.1.1.-" evidence="2"/>
<dbReference type="InterPro" id="IPR029063">
    <property type="entry name" value="SAM-dependent_MTases_sf"/>
</dbReference>
<evidence type="ECO:0000313" key="2">
    <source>
        <dbReference type="EMBL" id="MFB9887712.1"/>
    </source>
</evidence>